<keyword evidence="5" id="KW-0460">Magnesium</keyword>
<dbReference type="AlphaFoldDB" id="A0A2A9PF25"/>
<dbReference type="Pfam" id="PF03738">
    <property type="entry name" value="GSP_synth"/>
    <property type="match status" value="1"/>
</dbReference>
<dbReference type="EMBL" id="LAZP02000152">
    <property type="protein sequence ID" value="PFH60095.1"/>
    <property type="molecule type" value="Genomic_DNA"/>
</dbReference>
<keyword evidence="3" id="KW-0547">Nucleotide-binding</keyword>
<dbReference type="OrthoDB" id="64566at2759"/>
<evidence type="ECO:0000256" key="3">
    <source>
        <dbReference type="ARBA" id="ARBA00022741"/>
    </source>
</evidence>
<reference evidence="7 8" key="1">
    <citation type="journal article" date="2015" name="BMC Genomics">
        <title>Gene expression during zombie ant biting behavior reflects the complexity underlying fungal parasitic behavioral manipulation.</title>
        <authorList>
            <person name="de Bekker C."/>
            <person name="Ohm R.A."/>
            <person name="Loreto R.G."/>
            <person name="Sebastian A."/>
            <person name="Albert I."/>
            <person name="Merrow M."/>
            <person name="Brachmann A."/>
            <person name="Hughes D.P."/>
        </authorList>
    </citation>
    <scope>NUCLEOTIDE SEQUENCE [LARGE SCALE GENOMIC DNA]</scope>
    <source>
        <strain evidence="7 8">SC16a</strain>
    </source>
</reference>
<dbReference type="SUPFAM" id="SSF52440">
    <property type="entry name" value="PreATP-grasp domain"/>
    <property type="match status" value="1"/>
</dbReference>
<evidence type="ECO:0000256" key="1">
    <source>
        <dbReference type="ARBA" id="ARBA00022598"/>
    </source>
</evidence>
<keyword evidence="4" id="KW-0067">ATP-binding</keyword>
<dbReference type="InterPro" id="IPR005494">
    <property type="entry name" value="GSPS_pre-ATP-grasp-like_dom"/>
</dbReference>
<dbReference type="InterPro" id="IPR016185">
    <property type="entry name" value="PreATP-grasp_dom_sf"/>
</dbReference>
<reference evidence="7 8" key="2">
    <citation type="journal article" date="2017" name="Sci. Rep.">
        <title>Ant-infecting Ophiocordyceps genomes reveal a high diversity of potential behavioral manipulation genes and a possible major role for enterotoxins.</title>
        <authorList>
            <person name="de Bekker C."/>
            <person name="Ohm R.A."/>
            <person name="Evans H.C."/>
            <person name="Brachmann A."/>
            <person name="Hughes D.P."/>
        </authorList>
    </citation>
    <scope>NUCLEOTIDE SEQUENCE [LARGE SCALE GENOMIC DNA]</scope>
    <source>
        <strain evidence="7 8">SC16a</strain>
    </source>
</reference>
<accession>A0A2A9PF25</accession>
<dbReference type="SUPFAM" id="SSF56059">
    <property type="entry name" value="Glutathione synthetase ATP-binding domain-like"/>
    <property type="match status" value="1"/>
</dbReference>
<gene>
    <name evidence="7" type="ORF">XA68_11483</name>
</gene>
<evidence type="ECO:0000256" key="4">
    <source>
        <dbReference type="ARBA" id="ARBA00022840"/>
    </source>
</evidence>
<keyword evidence="1" id="KW-0436">Ligase</keyword>
<dbReference type="GO" id="GO:0005524">
    <property type="term" value="F:ATP binding"/>
    <property type="evidence" value="ECO:0007669"/>
    <property type="project" value="UniProtKB-KW"/>
</dbReference>
<keyword evidence="8" id="KW-1185">Reference proteome</keyword>
<keyword evidence="2" id="KW-0479">Metal-binding</keyword>
<evidence type="ECO:0000259" key="6">
    <source>
        <dbReference type="Pfam" id="PF03738"/>
    </source>
</evidence>
<evidence type="ECO:0000313" key="7">
    <source>
        <dbReference type="EMBL" id="PFH60095.1"/>
    </source>
</evidence>
<organism evidence="7 8">
    <name type="scientific">Ophiocordyceps unilateralis</name>
    <name type="common">Zombie-ant fungus</name>
    <name type="synonym">Torrubia unilateralis</name>
    <dbReference type="NCBI Taxonomy" id="268505"/>
    <lineage>
        <taxon>Eukaryota</taxon>
        <taxon>Fungi</taxon>
        <taxon>Dikarya</taxon>
        <taxon>Ascomycota</taxon>
        <taxon>Pezizomycotina</taxon>
        <taxon>Sordariomycetes</taxon>
        <taxon>Hypocreomycetidae</taxon>
        <taxon>Hypocreales</taxon>
        <taxon>Ophiocordycipitaceae</taxon>
        <taxon>Ophiocordyceps</taxon>
    </lineage>
</organism>
<dbReference type="GO" id="GO:0016874">
    <property type="term" value="F:ligase activity"/>
    <property type="evidence" value="ECO:0007669"/>
    <property type="project" value="UniProtKB-KW"/>
</dbReference>
<evidence type="ECO:0000313" key="8">
    <source>
        <dbReference type="Proteomes" id="UP000037136"/>
    </source>
</evidence>
<sequence length="142" mass="16226">MAVEQITKSRVDGRFYDRHGDHIGVIFKLYPYEFMVEEEFGEACFRDIVNIGLCDAAGRSIGGTVWIEQPLFERDPRSKWLLPTYLEREAPALMTSYARKPIYSREGLGIRLQQEGRVIQEQGMNSGIRKRGFHPPGAGLYA</sequence>
<dbReference type="Gene3D" id="3.30.1490.330">
    <property type="match status" value="1"/>
</dbReference>
<feature type="domain" description="Glutathionylspermidine synthase pre-ATP-grasp-like" evidence="6">
    <location>
        <begin position="2"/>
        <end position="122"/>
    </location>
</feature>
<protein>
    <recommendedName>
        <fullName evidence="6">Glutathionylspermidine synthase pre-ATP-grasp-like domain-containing protein</fullName>
    </recommendedName>
</protein>
<dbReference type="Proteomes" id="UP000037136">
    <property type="component" value="Unassembled WGS sequence"/>
</dbReference>
<evidence type="ECO:0000256" key="2">
    <source>
        <dbReference type="ARBA" id="ARBA00022723"/>
    </source>
</evidence>
<dbReference type="STRING" id="268505.A0A2A9PF25"/>
<comment type="caution">
    <text evidence="7">The sequence shown here is derived from an EMBL/GenBank/DDBJ whole genome shotgun (WGS) entry which is preliminary data.</text>
</comment>
<proteinExistence type="predicted"/>
<evidence type="ECO:0000256" key="5">
    <source>
        <dbReference type="ARBA" id="ARBA00022842"/>
    </source>
</evidence>
<dbReference type="GO" id="GO:0046872">
    <property type="term" value="F:metal ion binding"/>
    <property type="evidence" value="ECO:0007669"/>
    <property type="project" value="UniProtKB-KW"/>
</dbReference>
<name>A0A2A9PF25_OPHUN</name>